<feature type="region of interest" description="Disordered" evidence="1">
    <location>
        <begin position="137"/>
        <end position="159"/>
    </location>
</feature>
<organism evidence="3 4">
    <name type="scientific">Ooceraea biroi</name>
    <name type="common">Clonal raider ant</name>
    <name type="synonym">Cerapachys biroi</name>
    <dbReference type="NCBI Taxonomy" id="2015173"/>
    <lineage>
        <taxon>Eukaryota</taxon>
        <taxon>Metazoa</taxon>
        <taxon>Ecdysozoa</taxon>
        <taxon>Arthropoda</taxon>
        <taxon>Hexapoda</taxon>
        <taxon>Insecta</taxon>
        <taxon>Pterygota</taxon>
        <taxon>Neoptera</taxon>
        <taxon>Endopterygota</taxon>
        <taxon>Hymenoptera</taxon>
        <taxon>Apocrita</taxon>
        <taxon>Aculeata</taxon>
        <taxon>Formicoidea</taxon>
        <taxon>Formicidae</taxon>
        <taxon>Dorylinae</taxon>
        <taxon>Ooceraea</taxon>
    </lineage>
</organism>
<evidence type="ECO:0000313" key="3">
    <source>
        <dbReference type="EMBL" id="EZA46906.1"/>
    </source>
</evidence>
<accession>A0A026VTQ8</accession>
<dbReference type="AlphaFoldDB" id="A0A026VTQ8"/>
<evidence type="ECO:0000313" key="4">
    <source>
        <dbReference type="Proteomes" id="UP000053097"/>
    </source>
</evidence>
<keyword evidence="4" id="KW-1185">Reference proteome</keyword>
<feature type="transmembrane region" description="Helical" evidence="2">
    <location>
        <begin position="18"/>
        <end position="39"/>
    </location>
</feature>
<dbReference type="Proteomes" id="UP000053097">
    <property type="component" value="Unassembled WGS sequence"/>
</dbReference>
<keyword evidence="2" id="KW-0812">Transmembrane</keyword>
<feature type="region of interest" description="Disordered" evidence="1">
    <location>
        <begin position="63"/>
        <end position="107"/>
    </location>
</feature>
<proteinExistence type="predicted"/>
<evidence type="ECO:0000256" key="1">
    <source>
        <dbReference type="SAM" id="MobiDB-lite"/>
    </source>
</evidence>
<keyword evidence="2" id="KW-0472">Membrane</keyword>
<gene>
    <name evidence="3" type="ORF">X777_00494</name>
</gene>
<name>A0A026VTQ8_OOCBI</name>
<reference evidence="3 4" key="1">
    <citation type="journal article" date="2014" name="Curr. Biol.">
        <title>The genome of the clonal raider ant Cerapachys biroi.</title>
        <authorList>
            <person name="Oxley P.R."/>
            <person name="Ji L."/>
            <person name="Fetter-Pruneda I."/>
            <person name="McKenzie S.K."/>
            <person name="Li C."/>
            <person name="Hu H."/>
            <person name="Zhang G."/>
            <person name="Kronauer D.J."/>
        </authorList>
    </citation>
    <scope>NUCLEOTIDE SEQUENCE [LARGE SCALE GENOMIC DNA]</scope>
</reference>
<dbReference type="EMBL" id="KK108111">
    <property type="protein sequence ID" value="EZA46906.1"/>
    <property type="molecule type" value="Genomic_DNA"/>
</dbReference>
<evidence type="ECO:0000256" key="2">
    <source>
        <dbReference type="SAM" id="Phobius"/>
    </source>
</evidence>
<protein>
    <submittedName>
        <fullName evidence="3">Uncharacterized protein</fullName>
    </submittedName>
</protein>
<keyword evidence="2" id="KW-1133">Transmembrane helix</keyword>
<sequence length="159" mass="17584">MSMIDASYHTNPSLKSTAVIISCVVVLLVMAAVVTVVFWKWPRSEAVQVVTVFQGFERPSELLTSEGQGTRRESRDEEDAQGNVGKERMPCAEVAPKLPKNRAPRTRKRTLRHLAGYTAFYPASTRYGGDSCATLRRSRGHRRAAGSRVYSKLPENGAS</sequence>